<protein>
    <submittedName>
        <fullName evidence="3">Uncharacterized protein</fullName>
    </submittedName>
</protein>
<feature type="compositionally biased region" description="Polar residues" evidence="2">
    <location>
        <begin position="38"/>
        <end position="52"/>
    </location>
</feature>
<dbReference type="InterPro" id="IPR058106">
    <property type="entry name" value="Slr1339"/>
</dbReference>
<organism evidence="3 4">
    <name type="scientific">Merismopedia glauca CCAP 1448/3</name>
    <dbReference type="NCBI Taxonomy" id="1296344"/>
    <lineage>
        <taxon>Bacteria</taxon>
        <taxon>Bacillati</taxon>
        <taxon>Cyanobacteriota</taxon>
        <taxon>Cyanophyceae</taxon>
        <taxon>Synechococcales</taxon>
        <taxon>Merismopediaceae</taxon>
        <taxon>Merismopedia</taxon>
    </lineage>
</organism>
<dbReference type="NCBIfam" id="NF047397">
    <property type="entry name" value="slr1339_fam"/>
    <property type="match status" value="1"/>
</dbReference>
<comment type="caution">
    <text evidence="3">The sequence shown here is derived from an EMBL/GenBank/DDBJ whole genome shotgun (WGS) entry which is preliminary data.</text>
</comment>
<evidence type="ECO:0000256" key="2">
    <source>
        <dbReference type="SAM" id="MobiDB-lite"/>
    </source>
</evidence>
<name>A0A2T1BWR5_9CYAN</name>
<accession>A0A2T1BWR5</accession>
<evidence type="ECO:0000256" key="1">
    <source>
        <dbReference type="SAM" id="Coils"/>
    </source>
</evidence>
<feature type="coiled-coil region" evidence="1">
    <location>
        <begin position="63"/>
        <end position="100"/>
    </location>
</feature>
<dbReference type="OrthoDB" id="425925at2"/>
<keyword evidence="4" id="KW-1185">Reference proteome</keyword>
<reference evidence="3 4" key="1">
    <citation type="submission" date="2018-02" db="EMBL/GenBank/DDBJ databases">
        <authorList>
            <person name="Cohen D.B."/>
            <person name="Kent A.D."/>
        </authorList>
    </citation>
    <scope>NUCLEOTIDE SEQUENCE [LARGE SCALE GENOMIC DNA]</scope>
    <source>
        <strain evidence="3 4">CCAP 1448/3</strain>
    </source>
</reference>
<feature type="non-terminal residue" evidence="3">
    <location>
        <position position="151"/>
    </location>
</feature>
<feature type="region of interest" description="Disordered" evidence="2">
    <location>
        <begin position="1"/>
        <end position="55"/>
    </location>
</feature>
<dbReference type="Proteomes" id="UP000238762">
    <property type="component" value="Unassembled WGS sequence"/>
</dbReference>
<evidence type="ECO:0000313" key="4">
    <source>
        <dbReference type="Proteomes" id="UP000238762"/>
    </source>
</evidence>
<evidence type="ECO:0000313" key="3">
    <source>
        <dbReference type="EMBL" id="PSB00363.1"/>
    </source>
</evidence>
<dbReference type="Pfam" id="PF26643">
    <property type="entry name" value="Slr1339"/>
    <property type="match status" value="1"/>
</dbReference>
<dbReference type="RefSeq" id="WP_106292119.1">
    <property type="nucleotide sequence ID" value="NZ_CAWNTC010000070.1"/>
</dbReference>
<keyword evidence="1" id="KW-0175">Coiled coil</keyword>
<gene>
    <name evidence="3" type="ORF">C7B64_23940</name>
</gene>
<sequence>MESLDDLLSQIKAEYTEKTPNPSPKSSPLIEEYKRQAHNNASPYSVTPTQPNLPDLTQEYSLISELKAEFAATEQAEKLKQEEQIKVEKIRQEQLQKERRQGLEKKAQEWLKQLNPHSQEGLWFEEFAYKYASKLDAAIDYLQVLSTDQNV</sequence>
<proteinExistence type="predicted"/>
<dbReference type="AlphaFoldDB" id="A0A2T1BWR5"/>
<dbReference type="EMBL" id="PVWJ01000237">
    <property type="protein sequence ID" value="PSB00363.1"/>
    <property type="molecule type" value="Genomic_DNA"/>
</dbReference>
<reference evidence="3 4" key="2">
    <citation type="submission" date="2018-03" db="EMBL/GenBank/DDBJ databases">
        <title>The ancient ancestry and fast evolution of plastids.</title>
        <authorList>
            <person name="Moore K.R."/>
            <person name="Magnabosco C."/>
            <person name="Momper L."/>
            <person name="Gold D.A."/>
            <person name="Bosak T."/>
            <person name="Fournier G.P."/>
        </authorList>
    </citation>
    <scope>NUCLEOTIDE SEQUENCE [LARGE SCALE GENOMIC DNA]</scope>
    <source>
        <strain evidence="3 4">CCAP 1448/3</strain>
    </source>
</reference>